<comment type="caution">
    <text evidence="1">The sequence shown here is derived from an EMBL/GenBank/DDBJ whole genome shotgun (WGS) entry which is preliminary data.</text>
</comment>
<reference evidence="1" key="1">
    <citation type="journal article" date="2023" name="Mol. Phylogenet. Evol.">
        <title>Genome-scale phylogeny and comparative genomics of the fungal order Sordariales.</title>
        <authorList>
            <person name="Hensen N."/>
            <person name="Bonometti L."/>
            <person name="Westerberg I."/>
            <person name="Brannstrom I.O."/>
            <person name="Guillou S."/>
            <person name="Cros-Aarteil S."/>
            <person name="Calhoun S."/>
            <person name="Haridas S."/>
            <person name="Kuo A."/>
            <person name="Mondo S."/>
            <person name="Pangilinan J."/>
            <person name="Riley R."/>
            <person name="LaButti K."/>
            <person name="Andreopoulos B."/>
            <person name="Lipzen A."/>
            <person name="Chen C."/>
            <person name="Yan M."/>
            <person name="Daum C."/>
            <person name="Ng V."/>
            <person name="Clum A."/>
            <person name="Steindorff A."/>
            <person name="Ohm R.A."/>
            <person name="Martin F."/>
            <person name="Silar P."/>
            <person name="Natvig D.O."/>
            <person name="Lalanne C."/>
            <person name="Gautier V."/>
            <person name="Ament-Velasquez S.L."/>
            <person name="Kruys A."/>
            <person name="Hutchinson M.I."/>
            <person name="Powell A.J."/>
            <person name="Barry K."/>
            <person name="Miller A.N."/>
            <person name="Grigoriev I.V."/>
            <person name="Debuchy R."/>
            <person name="Gladieux P."/>
            <person name="Hiltunen Thoren M."/>
            <person name="Johannesson H."/>
        </authorList>
    </citation>
    <scope>NUCLEOTIDE SEQUENCE</scope>
    <source>
        <strain evidence="1">CBS 508.74</strain>
    </source>
</reference>
<dbReference type="Proteomes" id="UP001302812">
    <property type="component" value="Unassembled WGS sequence"/>
</dbReference>
<proteinExistence type="predicted"/>
<dbReference type="GeneID" id="89938203"/>
<protein>
    <submittedName>
        <fullName evidence="1">Uncharacterized protein</fullName>
    </submittedName>
</protein>
<evidence type="ECO:0000313" key="1">
    <source>
        <dbReference type="EMBL" id="KAK4117394.1"/>
    </source>
</evidence>
<keyword evidence="2" id="KW-1185">Reference proteome</keyword>
<dbReference type="RefSeq" id="XP_064674964.1">
    <property type="nucleotide sequence ID" value="XM_064814078.1"/>
</dbReference>
<organism evidence="1 2">
    <name type="scientific">Canariomyces notabilis</name>
    <dbReference type="NCBI Taxonomy" id="2074819"/>
    <lineage>
        <taxon>Eukaryota</taxon>
        <taxon>Fungi</taxon>
        <taxon>Dikarya</taxon>
        <taxon>Ascomycota</taxon>
        <taxon>Pezizomycotina</taxon>
        <taxon>Sordariomycetes</taxon>
        <taxon>Sordariomycetidae</taxon>
        <taxon>Sordariales</taxon>
        <taxon>Chaetomiaceae</taxon>
        <taxon>Canariomyces</taxon>
    </lineage>
</organism>
<dbReference type="AlphaFoldDB" id="A0AAN6TMX6"/>
<dbReference type="EMBL" id="MU853332">
    <property type="protein sequence ID" value="KAK4117394.1"/>
    <property type="molecule type" value="Genomic_DNA"/>
</dbReference>
<gene>
    <name evidence="1" type="ORF">N656DRAFT_773517</name>
</gene>
<evidence type="ECO:0000313" key="2">
    <source>
        <dbReference type="Proteomes" id="UP001302812"/>
    </source>
</evidence>
<reference evidence="1" key="2">
    <citation type="submission" date="2023-05" db="EMBL/GenBank/DDBJ databases">
        <authorList>
            <consortium name="Lawrence Berkeley National Laboratory"/>
            <person name="Steindorff A."/>
            <person name="Hensen N."/>
            <person name="Bonometti L."/>
            <person name="Westerberg I."/>
            <person name="Brannstrom I.O."/>
            <person name="Guillou S."/>
            <person name="Cros-Aarteil S."/>
            <person name="Calhoun S."/>
            <person name="Haridas S."/>
            <person name="Kuo A."/>
            <person name="Mondo S."/>
            <person name="Pangilinan J."/>
            <person name="Riley R."/>
            <person name="Labutti K."/>
            <person name="Andreopoulos B."/>
            <person name="Lipzen A."/>
            <person name="Chen C."/>
            <person name="Yanf M."/>
            <person name="Daum C."/>
            <person name="Ng V."/>
            <person name="Clum A."/>
            <person name="Ohm R."/>
            <person name="Martin F."/>
            <person name="Silar P."/>
            <person name="Natvig D."/>
            <person name="Lalanne C."/>
            <person name="Gautier V."/>
            <person name="Ament-Velasquez S.L."/>
            <person name="Kruys A."/>
            <person name="Hutchinson M.I."/>
            <person name="Powell A.J."/>
            <person name="Barry K."/>
            <person name="Miller A.N."/>
            <person name="Grigoriev I.V."/>
            <person name="Debuchy R."/>
            <person name="Gladieux P."/>
            <person name="Thoren M.H."/>
            <person name="Johannesson H."/>
        </authorList>
    </citation>
    <scope>NUCLEOTIDE SEQUENCE</scope>
    <source>
        <strain evidence="1">CBS 508.74</strain>
    </source>
</reference>
<sequence length="412" mass="47510">MQLTLHAYAVMISHWCERETPWRVPYTTTDHNNASALARPPRPQRISILQQFRAALDNFRSGRPQHGGNLLRQAFLNIERAVLETAQAALDMEAVWDCCLAIPQLILQSTEAWTDPDGLLPIFANHFYQLCKLKLANNNIHHPLTRIAETLRRLCHPSRAGDDKMMMHRPQLWLYIRRAWHLWLDRVTRVRGRQDEMAIHLRRGYVTLMIPVDAYGDNSTTTGSDMAQAHNLIGDFCEAVQRSLATRGSFATTARILELERLLCRMYLPLFTDESAARANNMLVGVVERVQGKHKHEDEGNGGRANMAEWHFLDRYLVFSANYFLSCIAEYSGERDLAVEYRRRSLDAPRDLFWLQTTMVLEEELRLMGYQEEANAVMEERMKEQEMYVTTSLEGNQLLLPGLQVGEKREGV</sequence>
<name>A0AAN6TMX6_9PEZI</name>
<accession>A0AAN6TMX6</accession>